<dbReference type="SUPFAM" id="SSF103473">
    <property type="entry name" value="MFS general substrate transporter"/>
    <property type="match status" value="1"/>
</dbReference>
<evidence type="ECO:0000313" key="10">
    <source>
        <dbReference type="Proteomes" id="UP000001798"/>
    </source>
</evidence>
<comment type="similarity">
    <text evidence="2">Belongs to the major facilitator superfamily. Vesicular transporter family.</text>
</comment>
<proteinExistence type="inferred from homology"/>
<evidence type="ECO:0000256" key="7">
    <source>
        <dbReference type="SAM" id="Phobius"/>
    </source>
</evidence>
<dbReference type="Proteomes" id="UP000001798">
    <property type="component" value="Chromosome 2"/>
</dbReference>
<keyword evidence="3" id="KW-0813">Transport</keyword>
<feature type="transmembrane region" description="Helical" evidence="7">
    <location>
        <begin position="192"/>
        <end position="209"/>
    </location>
</feature>
<dbReference type="Gene3D" id="1.20.1250.20">
    <property type="entry name" value="MFS general substrate transporter like domains"/>
    <property type="match status" value="1"/>
</dbReference>
<dbReference type="InterPro" id="IPR036259">
    <property type="entry name" value="MFS_trans_sf"/>
</dbReference>
<dbReference type="AlphaFoldDB" id="A0A384J993"/>
<feature type="transmembrane region" description="Helical" evidence="7">
    <location>
        <begin position="251"/>
        <end position="270"/>
    </location>
</feature>
<dbReference type="VEuPathDB" id="FungiDB:Bcin02g02390"/>
<keyword evidence="5 7" id="KW-1133">Transmembrane helix</keyword>
<keyword evidence="4 7" id="KW-0812">Transmembrane</keyword>
<dbReference type="Pfam" id="PF07690">
    <property type="entry name" value="MFS_1"/>
    <property type="match status" value="1"/>
</dbReference>
<gene>
    <name evidence="9" type="ORF">BCIN_02g02390</name>
</gene>
<dbReference type="PANTHER" id="PTHR23506:SF23">
    <property type="entry name" value="GH10249P"/>
    <property type="match status" value="1"/>
</dbReference>
<dbReference type="InterPro" id="IPR050930">
    <property type="entry name" value="MFS_Vesicular_Transporter"/>
</dbReference>
<feature type="transmembrane region" description="Helical" evidence="7">
    <location>
        <begin position="517"/>
        <end position="539"/>
    </location>
</feature>
<evidence type="ECO:0000256" key="2">
    <source>
        <dbReference type="ARBA" id="ARBA00006829"/>
    </source>
</evidence>
<feature type="domain" description="Major facilitator superfamily (MFS) profile" evidence="8">
    <location>
        <begin position="91"/>
        <end position="542"/>
    </location>
</feature>
<dbReference type="EMBL" id="CP009806">
    <property type="protein sequence ID" value="ATZ46894.1"/>
    <property type="molecule type" value="Genomic_DNA"/>
</dbReference>
<dbReference type="OrthoDB" id="5086884at2759"/>
<dbReference type="GO" id="GO:0016020">
    <property type="term" value="C:membrane"/>
    <property type="evidence" value="ECO:0007669"/>
    <property type="project" value="UniProtKB-SubCell"/>
</dbReference>
<dbReference type="GeneID" id="5439496"/>
<evidence type="ECO:0000256" key="6">
    <source>
        <dbReference type="ARBA" id="ARBA00023136"/>
    </source>
</evidence>
<feature type="transmembrane region" description="Helical" evidence="7">
    <location>
        <begin position="164"/>
        <end position="186"/>
    </location>
</feature>
<accession>A0A384J993</accession>
<feature type="transmembrane region" description="Helical" evidence="7">
    <location>
        <begin position="354"/>
        <end position="375"/>
    </location>
</feature>
<dbReference type="InterPro" id="IPR020846">
    <property type="entry name" value="MFS_dom"/>
</dbReference>
<name>A0A384J993_BOTFB</name>
<feature type="transmembrane region" description="Helical" evidence="7">
    <location>
        <begin position="491"/>
        <end position="511"/>
    </location>
</feature>
<evidence type="ECO:0000313" key="9">
    <source>
        <dbReference type="EMBL" id="ATZ46894.1"/>
    </source>
</evidence>
<dbReference type="InterPro" id="IPR011701">
    <property type="entry name" value="MFS"/>
</dbReference>
<keyword evidence="10" id="KW-1185">Reference proteome</keyword>
<keyword evidence="6 7" id="KW-0472">Membrane</keyword>
<comment type="subcellular location">
    <subcellularLocation>
        <location evidence="1">Membrane</location>
        <topology evidence="1">Multi-pass membrane protein</topology>
    </subcellularLocation>
</comment>
<evidence type="ECO:0000259" key="8">
    <source>
        <dbReference type="PROSITE" id="PS50850"/>
    </source>
</evidence>
<dbReference type="InterPro" id="IPR001958">
    <property type="entry name" value="Tet-R_TetA/multi-R_MdtG-like"/>
</dbReference>
<feature type="transmembrane region" description="Helical" evidence="7">
    <location>
        <begin position="130"/>
        <end position="152"/>
    </location>
</feature>
<reference evidence="9 10" key="1">
    <citation type="journal article" date="2011" name="PLoS Genet.">
        <title>Genomic analysis of the necrotrophic fungal pathogens Sclerotinia sclerotiorum and Botrytis cinerea.</title>
        <authorList>
            <person name="Amselem J."/>
            <person name="Cuomo C.A."/>
            <person name="van Kan J.A."/>
            <person name="Viaud M."/>
            <person name="Benito E.P."/>
            <person name="Couloux A."/>
            <person name="Coutinho P.M."/>
            <person name="de Vries R.P."/>
            <person name="Dyer P.S."/>
            <person name="Fillinger S."/>
            <person name="Fournier E."/>
            <person name="Gout L."/>
            <person name="Hahn M."/>
            <person name="Kohn L."/>
            <person name="Lapalu N."/>
            <person name="Plummer K.M."/>
            <person name="Pradier J.M."/>
            <person name="Quevillon E."/>
            <person name="Sharon A."/>
            <person name="Simon A."/>
            <person name="ten Have A."/>
            <person name="Tudzynski B."/>
            <person name="Tudzynski P."/>
            <person name="Wincker P."/>
            <person name="Andrew M."/>
            <person name="Anthouard V."/>
            <person name="Beever R.E."/>
            <person name="Beffa R."/>
            <person name="Benoit I."/>
            <person name="Bouzid O."/>
            <person name="Brault B."/>
            <person name="Chen Z."/>
            <person name="Choquer M."/>
            <person name="Collemare J."/>
            <person name="Cotton P."/>
            <person name="Danchin E.G."/>
            <person name="Da Silva C."/>
            <person name="Gautier A."/>
            <person name="Giraud C."/>
            <person name="Giraud T."/>
            <person name="Gonzalez C."/>
            <person name="Grossetete S."/>
            <person name="Guldener U."/>
            <person name="Henrissat B."/>
            <person name="Howlett B.J."/>
            <person name="Kodira C."/>
            <person name="Kretschmer M."/>
            <person name="Lappartient A."/>
            <person name="Leroch M."/>
            <person name="Levis C."/>
            <person name="Mauceli E."/>
            <person name="Neuveglise C."/>
            <person name="Oeser B."/>
            <person name="Pearson M."/>
            <person name="Poulain J."/>
            <person name="Poussereau N."/>
            <person name="Quesneville H."/>
            <person name="Rascle C."/>
            <person name="Schumacher J."/>
            <person name="Segurens B."/>
            <person name="Sexton A."/>
            <person name="Silva E."/>
            <person name="Sirven C."/>
            <person name="Soanes D.M."/>
            <person name="Talbot N.J."/>
            <person name="Templeton M."/>
            <person name="Yandava C."/>
            <person name="Yarden O."/>
            <person name="Zeng Q."/>
            <person name="Rollins J.A."/>
            <person name="Lebrun M.H."/>
            <person name="Dickman M."/>
        </authorList>
    </citation>
    <scope>NUCLEOTIDE SEQUENCE [LARGE SCALE GENOMIC DNA]</scope>
    <source>
        <strain evidence="9 10">B05.10</strain>
    </source>
</reference>
<sequence>MQTLYACNSISGKLSDQHNSVKRASPISVLEVLRPYIIIQSAQLKAPNGRESQSFPISVPIMWPMKPQTAEIQEECKEPKFLELRSSKWFIVSTICVASFSDSFIYGVVIPVLPNELERRIGLKDEDLEFWNSMLLTAFGLAQLIASPLFGYYADRSSSRRTPLLLGFFSNAAATAVLYIAQNVWILALSRFLQGLSAAVVYTVGFALLADTVGSKDIGQWMGYVISSLNIGMLISPTIGGIMYAGLGYGSLFIVMFILIAIDIVMRLFMIEKKVAARLKKDKTVAETHTYGTLQQSVDNAIFEQQYPSTPSTSNTASEPLLVSNQNQPPPADNKKHPIALVTLLKSPRIWADLYGVWVTVFLLASFDAALPIFVQRKFNWDSTGAGLIFLAITFPIFLAPIAGRLSDVWPSRWLTASYFIISAVFTVLLVLIHRNSTDQIAGLAVLLTLYGVARVFGSSPLGADLSRAVESMEKKTPGIFGKTGASGQVFSLYTSASAAGVLAGPAWTSYAFGERGWIFFVSSLGILTATVAIPVILFSEPEKSAKGNDVEVVAAE</sequence>
<evidence type="ECO:0000256" key="3">
    <source>
        <dbReference type="ARBA" id="ARBA00022448"/>
    </source>
</evidence>
<feature type="transmembrane region" description="Helical" evidence="7">
    <location>
        <begin position="221"/>
        <end position="245"/>
    </location>
</feature>
<dbReference type="PRINTS" id="PR01035">
    <property type="entry name" value="TCRTETA"/>
</dbReference>
<dbReference type="RefSeq" id="XP_001558860.2">
    <property type="nucleotide sequence ID" value="XM_001558810.2"/>
</dbReference>
<evidence type="ECO:0000256" key="4">
    <source>
        <dbReference type="ARBA" id="ARBA00022692"/>
    </source>
</evidence>
<feature type="transmembrane region" description="Helical" evidence="7">
    <location>
        <begin position="381"/>
        <end position="402"/>
    </location>
</feature>
<feature type="transmembrane region" description="Helical" evidence="7">
    <location>
        <begin position="89"/>
        <end position="110"/>
    </location>
</feature>
<protein>
    <recommendedName>
        <fullName evidence="8">Major facilitator superfamily (MFS) profile domain-containing protein</fullName>
    </recommendedName>
</protein>
<dbReference type="GO" id="GO:0022857">
    <property type="term" value="F:transmembrane transporter activity"/>
    <property type="evidence" value="ECO:0007669"/>
    <property type="project" value="InterPro"/>
</dbReference>
<feature type="transmembrane region" description="Helical" evidence="7">
    <location>
        <begin position="414"/>
        <end position="434"/>
    </location>
</feature>
<dbReference type="PROSITE" id="PS50850">
    <property type="entry name" value="MFS"/>
    <property type="match status" value="1"/>
</dbReference>
<feature type="transmembrane region" description="Helical" evidence="7">
    <location>
        <begin position="440"/>
        <end position="458"/>
    </location>
</feature>
<organism evidence="9 10">
    <name type="scientific">Botryotinia fuckeliana (strain B05.10)</name>
    <name type="common">Noble rot fungus</name>
    <name type="synonym">Botrytis cinerea</name>
    <dbReference type="NCBI Taxonomy" id="332648"/>
    <lineage>
        <taxon>Eukaryota</taxon>
        <taxon>Fungi</taxon>
        <taxon>Dikarya</taxon>
        <taxon>Ascomycota</taxon>
        <taxon>Pezizomycotina</taxon>
        <taxon>Leotiomycetes</taxon>
        <taxon>Helotiales</taxon>
        <taxon>Sclerotiniaceae</taxon>
        <taxon>Botrytis</taxon>
    </lineage>
</organism>
<reference evidence="9 10" key="2">
    <citation type="journal article" date="2012" name="Eukaryot. Cell">
        <title>Genome update of Botrytis cinerea strains B05.10 and T4.</title>
        <authorList>
            <person name="Staats M."/>
            <person name="van Kan J.A."/>
        </authorList>
    </citation>
    <scope>NUCLEOTIDE SEQUENCE [LARGE SCALE GENOMIC DNA]</scope>
    <source>
        <strain evidence="9 10">B05.10</strain>
    </source>
</reference>
<dbReference type="KEGG" id="bfu:BCIN_02g02390"/>
<reference evidence="9 10" key="3">
    <citation type="journal article" date="2017" name="Mol. Plant Pathol.">
        <title>A gapless genome sequence of the fungus Botrytis cinerea.</title>
        <authorList>
            <person name="Van Kan J.A."/>
            <person name="Stassen J.H."/>
            <person name="Mosbach A."/>
            <person name="Van Der Lee T.A."/>
            <person name="Faino L."/>
            <person name="Farmer A.D."/>
            <person name="Papasotiriou D.G."/>
            <person name="Zhou S."/>
            <person name="Seidl M.F."/>
            <person name="Cottam E."/>
            <person name="Edel D."/>
            <person name="Hahn M."/>
            <person name="Schwartz D.C."/>
            <person name="Dietrich R.A."/>
            <person name="Widdison S."/>
            <person name="Scalliet G."/>
        </authorList>
    </citation>
    <scope>NUCLEOTIDE SEQUENCE [LARGE SCALE GENOMIC DNA]</scope>
    <source>
        <strain evidence="9 10">B05.10</strain>
    </source>
</reference>
<dbReference type="CDD" id="cd17325">
    <property type="entry name" value="MFS_MdtG_SLC18_like"/>
    <property type="match status" value="1"/>
</dbReference>
<evidence type="ECO:0000256" key="1">
    <source>
        <dbReference type="ARBA" id="ARBA00004141"/>
    </source>
</evidence>
<dbReference type="PANTHER" id="PTHR23506">
    <property type="entry name" value="GH10249P"/>
    <property type="match status" value="1"/>
</dbReference>
<evidence type="ECO:0000256" key="5">
    <source>
        <dbReference type="ARBA" id="ARBA00022989"/>
    </source>
</evidence>